<dbReference type="EMBL" id="KV419394">
    <property type="protein sequence ID" value="KZS98846.1"/>
    <property type="molecule type" value="Genomic_DNA"/>
</dbReference>
<feature type="region of interest" description="Disordered" evidence="1">
    <location>
        <begin position="93"/>
        <end position="112"/>
    </location>
</feature>
<gene>
    <name evidence="2" type="ORF">SISNIDRAFT_447671</name>
</gene>
<feature type="region of interest" description="Disordered" evidence="1">
    <location>
        <begin position="35"/>
        <end position="73"/>
    </location>
</feature>
<evidence type="ECO:0000313" key="2">
    <source>
        <dbReference type="EMBL" id="KZS98846.1"/>
    </source>
</evidence>
<evidence type="ECO:0000256" key="1">
    <source>
        <dbReference type="SAM" id="MobiDB-lite"/>
    </source>
</evidence>
<feature type="region of interest" description="Disordered" evidence="1">
    <location>
        <begin position="124"/>
        <end position="144"/>
    </location>
</feature>
<evidence type="ECO:0000313" key="3">
    <source>
        <dbReference type="Proteomes" id="UP000076722"/>
    </source>
</evidence>
<dbReference type="Proteomes" id="UP000076722">
    <property type="component" value="Unassembled WGS sequence"/>
</dbReference>
<reference evidence="2 3" key="1">
    <citation type="journal article" date="2016" name="Mol. Biol. Evol.">
        <title>Comparative Genomics of Early-Diverging Mushroom-Forming Fungi Provides Insights into the Origins of Lignocellulose Decay Capabilities.</title>
        <authorList>
            <person name="Nagy L.G."/>
            <person name="Riley R."/>
            <person name="Tritt A."/>
            <person name="Adam C."/>
            <person name="Daum C."/>
            <person name="Floudas D."/>
            <person name="Sun H."/>
            <person name="Yadav J.S."/>
            <person name="Pangilinan J."/>
            <person name="Larsson K.H."/>
            <person name="Matsuura K."/>
            <person name="Barry K."/>
            <person name="Labutti K."/>
            <person name="Kuo R."/>
            <person name="Ohm R.A."/>
            <person name="Bhattacharya S.S."/>
            <person name="Shirouzu T."/>
            <person name="Yoshinaga Y."/>
            <person name="Martin F.M."/>
            <person name="Grigoriev I.V."/>
            <person name="Hibbett D.S."/>
        </authorList>
    </citation>
    <scope>NUCLEOTIDE SEQUENCE [LARGE SCALE GENOMIC DNA]</scope>
    <source>
        <strain evidence="2 3">HHB9708</strain>
    </source>
</reference>
<feature type="compositionally biased region" description="Polar residues" evidence="1">
    <location>
        <begin position="54"/>
        <end position="66"/>
    </location>
</feature>
<keyword evidence="3" id="KW-1185">Reference proteome</keyword>
<protein>
    <submittedName>
        <fullName evidence="2">Uncharacterized protein</fullName>
    </submittedName>
</protein>
<feature type="compositionally biased region" description="Basic and acidic residues" evidence="1">
    <location>
        <begin position="42"/>
        <end position="51"/>
    </location>
</feature>
<proteinExistence type="predicted"/>
<sequence length="144" mass="16291">MKGGFDLNPSTRRQGSFSHMNCFSHVRGLENSQYISSRRQRGHENPSEIKIDNPISTRARAQTSAVSPDDKTWSDFGIEARRKEAAKSRELLYDTPSPGAMDRSDHQLMSHGWKNSVTELDIRRSSPLEDERAAGPNWLAPRHS</sequence>
<accession>A0A165ADS6</accession>
<dbReference type="AlphaFoldDB" id="A0A165ADS6"/>
<name>A0A165ADS6_9AGAM</name>
<organism evidence="2 3">
    <name type="scientific">Sistotremastrum niveocremeum HHB9708</name>
    <dbReference type="NCBI Taxonomy" id="1314777"/>
    <lineage>
        <taxon>Eukaryota</taxon>
        <taxon>Fungi</taxon>
        <taxon>Dikarya</taxon>
        <taxon>Basidiomycota</taxon>
        <taxon>Agaricomycotina</taxon>
        <taxon>Agaricomycetes</taxon>
        <taxon>Sistotremastrales</taxon>
        <taxon>Sistotremastraceae</taxon>
        <taxon>Sertulicium</taxon>
        <taxon>Sertulicium niveocremeum</taxon>
    </lineage>
</organism>
<feature type="compositionally biased region" description="Basic and acidic residues" evidence="1">
    <location>
        <begin position="124"/>
        <end position="133"/>
    </location>
</feature>